<keyword evidence="1" id="KW-1133">Transmembrane helix</keyword>
<dbReference type="AlphaFoldDB" id="A0AA48H8P6"/>
<feature type="transmembrane region" description="Helical" evidence="1">
    <location>
        <begin position="57"/>
        <end position="77"/>
    </location>
</feature>
<accession>A0AA48H8P6</accession>
<protein>
    <submittedName>
        <fullName evidence="2">Uncharacterized protein</fullName>
    </submittedName>
</protein>
<organism evidence="2 3">
    <name type="scientific">Mesoterricola sediminis</name>
    <dbReference type="NCBI Taxonomy" id="2927980"/>
    <lineage>
        <taxon>Bacteria</taxon>
        <taxon>Pseudomonadati</taxon>
        <taxon>Acidobacteriota</taxon>
        <taxon>Holophagae</taxon>
        <taxon>Holophagales</taxon>
        <taxon>Holophagaceae</taxon>
        <taxon>Mesoterricola</taxon>
    </lineage>
</organism>
<feature type="transmembrane region" description="Helical" evidence="1">
    <location>
        <begin position="203"/>
        <end position="220"/>
    </location>
</feature>
<feature type="transmembrane region" description="Helical" evidence="1">
    <location>
        <begin position="130"/>
        <end position="152"/>
    </location>
</feature>
<name>A0AA48H8P6_9BACT</name>
<keyword evidence="1" id="KW-0812">Transmembrane</keyword>
<sequence>MAARSCAGCNSEVEAEYAYCPQCGKTLTSDSVNPQNPPKRRSRVGGRYLVSKDKQHLSVLGFMDSLYAGSIAFAVSMVAPKITPHGINNVKVFLGEIVPLGIATLWVVDDWICARLILQNHGYPEFDKRASCRLIIDLMIVLLSFLLILASIPFRPFWFFAGFTLISFFGWLWAVLLKSEKKGFKGPSIDDINAIVISHQEPTVVLFSLTIAVLWFRMTAAAPEALAVLHRWAWWVAIILPAFIFLWYKAHIISFRRRLING</sequence>
<feature type="transmembrane region" description="Helical" evidence="1">
    <location>
        <begin position="232"/>
        <end position="248"/>
    </location>
</feature>
<gene>
    <name evidence="2" type="ORF">METESE_29410</name>
</gene>
<dbReference type="RefSeq" id="WP_316410499.1">
    <property type="nucleotide sequence ID" value="NZ_AP027081.1"/>
</dbReference>
<feature type="transmembrane region" description="Helical" evidence="1">
    <location>
        <begin position="158"/>
        <end position="177"/>
    </location>
</feature>
<keyword evidence="1" id="KW-0472">Membrane</keyword>
<evidence type="ECO:0000313" key="2">
    <source>
        <dbReference type="EMBL" id="BDU77983.1"/>
    </source>
</evidence>
<dbReference type="EMBL" id="AP027081">
    <property type="protein sequence ID" value="BDU77983.1"/>
    <property type="molecule type" value="Genomic_DNA"/>
</dbReference>
<evidence type="ECO:0000256" key="1">
    <source>
        <dbReference type="SAM" id="Phobius"/>
    </source>
</evidence>
<evidence type="ECO:0000313" key="3">
    <source>
        <dbReference type="Proteomes" id="UP001228113"/>
    </source>
</evidence>
<dbReference type="Proteomes" id="UP001228113">
    <property type="component" value="Chromosome"/>
</dbReference>
<proteinExistence type="predicted"/>
<reference evidence="2" key="1">
    <citation type="journal article" date="2023" name="Int. J. Syst. Evol. Microbiol.">
        <title>Mesoterricola silvestris gen. nov., sp. nov., Mesoterricola sediminis sp. nov., Geothrix oryzae sp. nov., Geothrix edaphica sp. nov., Geothrix rubra sp. nov., and Geothrix limicola sp. nov., six novel members of Acidobacteriota isolated from soils.</title>
        <authorList>
            <person name="Itoh H."/>
            <person name="Sugisawa Y."/>
            <person name="Mise K."/>
            <person name="Xu Z."/>
            <person name="Kuniyasu M."/>
            <person name="Ushijima N."/>
            <person name="Kawano K."/>
            <person name="Kobayashi E."/>
            <person name="Shiratori Y."/>
            <person name="Masuda Y."/>
            <person name="Senoo K."/>
        </authorList>
    </citation>
    <scope>NUCLEOTIDE SEQUENCE</scope>
    <source>
        <strain evidence="2">W786</strain>
    </source>
</reference>
<feature type="transmembrane region" description="Helical" evidence="1">
    <location>
        <begin position="97"/>
        <end position="118"/>
    </location>
</feature>
<dbReference type="KEGG" id="msea:METESE_29410"/>
<keyword evidence="3" id="KW-1185">Reference proteome</keyword>